<evidence type="ECO:0000313" key="4">
    <source>
        <dbReference type="Proteomes" id="UP000011625"/>
    </source>
</evidence>
<feature type="compositionally biased region" description="Polar residues" evidence="1">
    <location>
        <begin position="15"/>
        <end position="27"/>
    </location>
</feature>
<gene>
    <name evidence="3" type="ORF">C450_06912</name>
</gene>
<dbReference type="Proteomes" id="UP000011625">
    <property type="component" value="Unassembled WGS sequence"/>
</dbReference>
<proteinExistence type="predicted"/>
<evidence type="ECO:0000256" key="1">
    <source>
        <dbReference type="SAM" id="MobiDB-lite"/>
    </source>
</evidence>
<dbReference type="AlphaFoldDB" id="M0N9G2"/>
<sequence length="246" mass="25352">MSKWMSSDSEHQNPEEQSASGTVTDEPSSSEDEGGHQMSNQLTTSTPGESQPSTSGVGETAGRAFDSARDRLSGQAAKQQTKYVVGLFALVGAGFGITGYLIIDLLASANTPGGQFLSAIFSLALLAIVLLIGPVIAVYSSVRAADGLYDEPRTAYLTSFVSNFAGYLVMVLIAVLFIGAAMSSGGGGTGTTTQQTTQIASNTVNLDNLLLPMIALSIPVGLVGLGSTYLHRNQRPAADSGGSVHT</sequence>
<dbReference type="PATRIC" id="fig|1227456.3.peg.1377"/>
<evidence type="ECO:0000313" key="3">
    <source>
        <dbReference type="EMBL" id="EMA53749.1"/>
    </source>
</evidence>
<accession>M0N9G2</accession>
<feature type="transmembrane region" description="Helical" evidence="2">
    <location>
        <begin position="160"/>
        <end position="182"/>
    </location>
</feature>
<evidence type="ECO:0000256" key="2">
    <source>
        <dbReference type="SAM" id="Phobius"/>
    </source>
</evidence>
<keyword evidence="4" id="KW-1185">Reference proteome</keyword>
<keyword evidence="2" id="KW-1133">Transmembrane helix</keyword>
<name>M0N9G2_9EURY</name>
<feature type="compositionally biased region" description="Polar residues" evidence="1">
    <location>
        <begin position="37"/>
        <end position="57"/>
    </location>
</feature>
<comment type="caution">
    <text evidence="3">The sequence shown here is derived from an EMBL/GenBank/DDBJ whole genome shotgun (WGS) entry which is preliminary data.</text>
</comment>
<dbReference type="EMBL" id="AOME01000049">
    <property type="protein sequence ID" value="EMA53749.1"/>
    <property type="molecule type" value="Genomic_DNA"/>
</dbReference>
<protein>
    <submittedName>
        <fullName evidence="3">Uncharacterized protein</fullName>
    </submittedName>
</protein>
<feature type="transmembrane region" description="Helical" evidence="2">
    <location>
        <begin position="209"/>
        <end position="230"/>
    </location>
</feature>
<feature type="transmembrane region" description="Helical" evidence="2">
    <location>
        <begin position="115"/>
        <end position="139"/>
    </location>
</feature>
<keyword evidence="2" id="KW-0812">Transmembrane</keyword>
<feature type="region of interest" description="Disordered" evidence="1">
    <location>
        <begin position="1"/>
        <end position="61"/>
    </location>
</feature>
<organism evidence="3 4">
    <name type="scientific">Halococcus salifodinae DSM 8989</name>
    <dbReference type="NCBI Taxonomy" id="1227456"/>
    <lineage>
        <taxon>Archaea</taxon>
        <taxon>Methanobacteriati</taxon>
        <taxon>Methanobacteriota</taxon>
        <taxon>Stenosarchaea group</taxon>
        <taxon>Halobacteria</taxon>
        <taxon>Halobacteriales</taxon>
        <taxon>Halococcaceae</taxon>
        <taxon>Halococcus</taxon>
    </lineage>
</organism>
<reference evidence="3 4" key="1">
    <citation type="journal article" date="2014" name="PLoS Genet.">
        <title>Phylogenetically driven sequencing of extremely halophilic archaea reveals strategies for static and dynamic osmo-response.</title>
        <authorList>
            <person name="Becker E.A."/>
            <person name="Seitzer P.M."/>
            <person name="Tritt A."/>
            <person name="Larsen D."/>
            <person name="Krusor M."/>
            <person name="Yao A.I."/>
            <person name="Wu D."/>
            <person name="Madern D."/>
            <person name="Eisen J.A."/>
            <person name="Darling A.E."/>
            <person name="Facciotti M.T."/>
        </authorList>
    </citation>
    <scope>NUCLEOTIDE SEQUENCE [LARGE SCALE GENOMIC DNA]</scope>
    <source>
        <strain evidence="3 4">DSM 8989</strain>
    </source>
</reference>
<feature type="transmembrane region" description="Helical" evidence="2">
    <location>
        <begin position="83"/>
        <end position="103"/>
    </location>
</feature>
<keyword evidence="2" id="KW-0472">Membrane</keyword>